<dbReference type="STRING" id="396014.BF93_01990"/>
<dbReference type="eggNOG" id="ENOG5031DQC">
    <property type="taxonomic scope" value="Bacteria"/>
</dbReference>
<comment type="caution">
    <text evidence="3">The sequence shown here is derived from an EMBL/GenBank/DDBJ whole genome shotgun (WGS) entry which is preliminary data.</text>
</comment>
<name>Z9JQH1_9MICO</name>
<organism evidence="3 4">
    <name type="scientific">Brachybacterium phenoliresistens</name>
    <dbReference type="NCBI Taxonomy" id="396014"/>
    <lineage>
        <taxon>Bacteria</taxon>
        <taxon>Bacillati</taxon>
        <taxon>Actinomycetota</taxon>
        <taxon>Actinomycetes</taxon>
        <taxon>Micrococcales</taxon>
        <taxon>Dermabacteraceae</taxon>
        <taxon>Brachybacterium</taxon>
    </lineage>
</organism>
<evidence type="ECO:0000256" key="1">
    <source>
        <dbReference type="SAM" id="MobiDB-lite"/>
    </source>
</evidence>
<feature type="transmembrane region" description="Helical" evidence="2">
    <location>
        <begin position="141"/>
        <end position="162"/>
    </location>
</feature>
<dbReference type="AlphaFoldDB" id="Z9JQH1"/>
<accession>Z9JQH1</accession>
<dbReference type="HOGENOM" id="CLU_1052401_0_0_11"/>
<keyword evidence="4" id="KW-1185">Reference proteome</keyword>
<keyword evidence="2" id="KW-0812">Transmembrane</keyword>
<evidence type="ECO:0000256" key="2">
    <source>
        <dbReference type="SAM" id="Phobius"/>
    </source>
</evidence>
<dbReference type="Proteomes" id="UP000023067">
    <property type="component" value="Unassembled WGS sequence"/>
</dbReference>
<dbReference type="OrthoDB" id="4792790at2"/>
<sequence>MSTPIPDSPAPAPETSGGCGCGDPHDHAGHDHPPTGADVVRALVPALSIVSLAIPALGVIMILSILAYAPSTPWPILIGLSLGALQLLSLVATSLYVARTRVQLAVNPGLLAVRSVVDELLRLAAVWSATLLWPADVRGPLAVWVGAGTALVWVVLATAQSLRTRSRIAKPSQWSTEAVATLLNEGVGVRRSMVLRVLDVAGTITFQLGATILVMLSPAMVVATVVLSIATGLSTLVLQRRSPSQRARSPWALAPVGIGLLVLVLAVLALGA</sequence>
<keyword evidence="2" id="KW-1133">Transmembrane helix</keyword>
<feature type="region of interest" description="Disordered" evidence="1">
    <location>
        <begin position="1"/>
        <end position="34"/>
    </location>
</feature>
<feature type="compositionally biased region" description="Pro residues" evidence="1">
    <location>
        <begin position="1"/>
        <end position="12"/>
    </location>
</feature>
<reference evidence="3 4" key="1">
    <citation type="submission" date="2014-02" db="EMBL/GenBank/DDBJ databases">
        <title>Genome sequence of Brachybacterium phenoliresistens strain W13A50.</title>
        <authorList>
            <person name="Wang X."/>
        </authorList>
    </citation>
    <scope>NUCLEOTIDE SEQUENCE [LARGE SCALE GENOMIC DNA]</scope>
    <source>
        <strain evidence="3 4">W13A50</strain>
    </source>
</reference>
<feature type="transmembrane region" description="Helical" evidence="2">
    <location>
        <begin position="42"/>
        <end position="68"/>
    </location>
</feature>
<feature type="compositionally biased region" description="Basic and acidic residues" evidence="1">
    <location>
        <begin position="23"/>
        <end position="33"/>
    </location>
</feature>
<dbReference type="EMBL" id="JDYK01000013">
    <property type="protein sequence ID" value="EWS80645.1"/>
    <property type="molecule type" value="Genomic_DNA"/>
</dbReference>
<evidence type="ECO:0000313" key="3">
    <source>
        <dbReference type="EMBL" id="EWS80645.1"/>
    </source>
</evidence>
<proteinExistence type="predicted"/>
<gene>
    <name evidence="3" type="ORF">BF93_01990</name>
</gene>
<feature type="transmembrane region" description="Helical" evidence="2">
    <location>
        <begin position="74"/>
        <end position="98"/>
    </location>
</feature>
<feature type="transmembrane region" description="Helical" evidence="2">
    <location>
        <begin position="219"/>
        <end position="238"/>
    </location>
</feature>
<feature type="transmembrane region" description="Helical" evidence="2">
    <location>
        <begin position="250"/>
        <end position="270"/>
    </location>
</feature>
<evidence type="ECO:0000313" key="4">
    <source>
        <dbReference type="Proteomes" id="UP000023067"/>
    </source>
</evidence>
<dbReference type="PATRIC" id="fig|396014.3.peg.2433"/>
<keyword evidence="2" id="KW-0472">Membrane</keyword>
<protein>
    <submittedName>
        <fullName evidence="3">Uncharacterized protein</fullName>
    </submittedName>
</protein>
<dbReference type="RefSeq" id="WP_156954142.1">
    <property type="nucleotide sequence ID" value="NZ_KK069997.1"/>
</dbReference>
<feature type="transmembrane region" description="Helical" evidence="2">
    <location>
        <begin position="193"/>
        <end position="213"/>
    </location>
</feature>